<comment type="similarity">
    <text evidence="1">Belongs to the ABC transporter superfamily.</text>
</comment>
<dbReference type="GO" id="GO:0016887">
    <property type="term" value="F:ATP hydrolysis activity"/>
    <property type="evidence" value="ECO:0007669"/>
    <property type="project" value="InterPro"/>
</dbReference>
<dbReference type="Proteomes" id="UP000283387">
    <property type="component" value="Unassembled WGS sequence"/>
</dbReference>
<proteinExistence type="inferred from homology"/>
<dbReference type="Pfam" id="PF00005">
    <property type="entry name" value="ABC_tran"/>
    <property type="match status" value="1"/>
</dbReference>
<dbReference type="FunFam" id="3.40.50.300:FF:000134">
    <property type="entry name" value="Iron-enterobactin ABC transporter ATP-binding protein"/>
    <property type="match status" value="1"/>
</dbReference>
<dbReference type="PROSITE" id="PS50893">
    <property type="entry name" value="ABC_TRANSPORTER_2"/>
    <property type="match status" value="1"/>
</dbReference>
<dbReference type="InterPro" id="IPR027417">
    <property type="entry name" value="P-loop_NTPase"/>
</dbReference>
<dbReference type="Gene3D" id="3.40.50.300">
    <property type="entry name" value="P-loop containing nucleotide triphosphate hydrolases"/>
    <property type="match status" value="1"/>
</dbReference>
<dbReference type="PROSITE" id="PS00211">
    <property type="entry name" value="ABC_TRANSPORTER_1"/>
    <property type="match status" value="1"/>
</dbReference>
<evidence type="ECO:0000313" key="6">
    <source>
        <dbReference type="EMBL" id="RKD90399.1"/>
    </source>
</evidence>
<organism evidence="6 7">
    <name type="scientific">Mangrovibacterium diazotrophicum</name>
    <dbReference type="NCBI Taxonomy" id="1261403"/>
    <lineage>
        <taxon>Bacteria</taxon>
        <taxon>Pseudomonadati</taxon>
        <taxon>Bacteroidota</taxon>
        <taxon>Bacteroidia</taxon>
        <taxon>Marinilabiliales</taxon>
        <taxon>Prolixibacteraceae</taxon>
        <taxon>Mangrovibacterium</taxon>
    </lineage>
</organism>
<dbReference type="OrthoDB" id="9787851at2"/>
<keyword evidence="4 6" id="KW-0067">ATP-binding</keyword>
<evidence type="ECO:0000313" key="7">
    <source>
        <dbReference type="Proteomes" id="UP000283387"/>
    </source>
</evidence>
<dbReference type="EMBL" id="RAPN01000001">
    <property type="protein sequence ID" value="RKD90399.1"/>
    <property type="molecule type" value="Genomic_DNA"/>
</dbReference>
<feature type="domain" description="ABC transporter" evidence="5">
    <location>
        <begin position="2"/>
        <end position="238"/>
    </location>
</feature>
<dbReference type="InterPro" id="IPR003439">
    <property type="entry name" value="ABC_transporter-like_ATP-bd"/>
</dbReference>
<name>A0A419W4M3_9BACT</name>
<evidence type="ECO:0000256" key="2">
    <source>
        <dbReference type="ARBA" id="ARBA00022448"/>
    </source>
</evidence>
<dbReference type="AlphaFoldDB" id="A0A419W4M3"/>
<evidence type="ECO:0000256" key="1">
    <source>
        <dbReference type="ARBA" id="ARBA00005417"/>
    </source>
</evidence>
<keyword evidence="2" id="KW-0813">Transport</keyword>
<gene>
    <name evidence="6" type="ORF">BC643_0737</name>
</gene>
<evidence type="ECO:0000259" key="5">
    <source>
        <dbReference type="PROSITE" id="PS50893"/>
    </source>
</evidence>
<protein>
    <submittedName>
        <fullName evidence="6">Iron complex transport system ATP-binding protein</fullName>
    </submittedName>
</protein>
<dbReference type="RefSeq" id="WP_120271808.1">
    <property type="nucleotide sequence ID" value="NZ_RAPN01000001.1"/>
</dbReference>
<dbReference type="InterPro" id="IPR017871">
    <property type="entry name" value="ABC_transporter-like_CS"/>
</dbReference>
<keyword evidence="7" id="KW-1185">Reference proteome</keyword>
<comment type="caution">
    <text evidence="6">The sequence shown here is derived from an EMBL/GenBank/DDBJ whole genome shotgun (WGS) entry which is preliminary data.</text>
</comment>
<dbReference type="SUPFAM" id="SSF52540">
    <property type="entry name" value="P-loop containing nucleoside triphosphate hydrolases"/>
    <property type="match status" value="1"/>
</dbReference>
<reference evidence="6 7" key="1">
    <citation type="submission" date="2018-09" db="EMBL/GenBank/DDBJ databases">
        <title>Genomic Encyclopedia of Archaeal and Bacterial Type Strains, Phase II (KMG-II): from individual species to whole genera.</title>
        <authorList>
            <person name="Goeker M."/>
        </authorList>
    </citation>
    <scope>NUCLEOTIDE SEQUENCE [LARGE SCALE GENOMIC DNA]</scope>
    <source>
        <strain evidence="6 7">DSM 27148</strain>
    </source>
</reference>
<dbReference type="PANTHER" id="PTHR42734">
    <property type="entry name" value="METAL TRANSPORT SYSTEM ATP-BINDING PROTEIN TM_0124-RELATED"/>
    <property type="match status" value="1"/>
</dbReference>
<dbReference type="CDD" id="cd03214">
    <property type="entry name" value="ABC_Iron-Siderophores_B12_Hemin"/>
    <property type="match status" value="1"/>
</dbReference>
<keyword evidence="3" id="KW-0547">Nucleotide-binding</keyword>
<evidence type="ECO:0000256" key="3">
    <source>
        <dbReference type="ARBA" id="ARBA00022741"/>
    </source>
</evidence>
<sequence length="258" mass="28635">MIQLTNLSCGYGQKLVLEDVNLQIEAGKMTCLLGKNGTGKTTLFKTLLGMLPPLKGDIYLEGKPLKSYSPKSLSRLMSYVPQAHGTPFPFTVFEVVLMGQYSATESFWHVPGKKNKIIALKALQQLQIERLRHRQFASLSGGEQQLVLIARALAQQPQYITMDEPTSNLDLGNQLTVMKMASCLRDEGYGVIINTHNPEQALNYADQVVLLRNGKVRKAGNPIQVLNSQMISEIYSTDIELVEARTKDGLVRRVCVAL</sequence>
<dbReference type="PANTHER" id="PTHR42734:SF6">
    <property type="entry name" value="MOLYBDATE IMPORT ATP-BINDING PROTEIN MOLC"/>
    <property type="match status" value="1"/>
</dbReference>
<evidence type="ECO:0000256" key="4">
    <source>
        <dbReference type="ARBA" id="ARBA00022840"/>
    </source>
</evidence>
<accession>A0A419W4M3</accession>
<dbReference type="SMART" id="SM00382">
    <property type="entry name" value="AAA"/>
    <property type="match status" value="1"/>
</dbReference>
<dbReference type="GO" id="GO:0005524">
    <property type="term" value="F:ATP binding"/>
    <property type="evidence" value="ECO:0007669"/>
    <property type="project" value="UniProtKB-KW"/>
</dbReference>
<dbReference type="InterPro" id="IPR003593">
    <property type="entry name" value="AAA+_ATPase"/>
</dbReference>
<dbReference type="InterPro" id="IPR050153">
    <property type="entry name" value="Metal_Ion_Import_ABC"/>
</dbReference>